<feature type="transmembrane region" description="Helical" evidence="1">
    <location>
        <begin position="146"/>
        <end position="167"/>
    </location>
</feature>
<dbReference type="Proteomes" id="UP001158576">
    <property type="component" value="Chromosome XSR"/>
</dbReference>
<name>A0ABN7SF08_OIKDI</name>
<protein>
    <submittedName>
        <fullName evidence="2">Oidioi.mRNA.OKI2018_I69.XSR.g13354.t1.cds</fullName>
    </submittedName>
</protein>
<keyword evidence="1" id="KW-0812">Transmembrane</keyword>
<accession>A0ABN7SF08</accession>
<keyword evidence="1" id="KW-1133">Transmembrane helix</keyword>
<keyword evidence="1" id="KW-0472">Membrane</keyword>
<keyword evidence="3" id="KW-1185">Reference proteome</keyword>
<evidence type="ECO:0000313" key="3">
    <source>
        <dbReference type="Proteomes" id="UP001158576"/>
    </source>
</evidence>
<organism evidence="2 3">
    <name type="scientific">Oikopleura dioica</name>
    <name type="common">Tunicate</name>
    <dbReference type="NCBI Taxonomy" id="34765"/>
    <lineage>
        <taxon>Eukaryota</taxon>
        <taxon>Metazoa</taxon>
        <taxon>Chordata</taxon>
        <taxon>Tunicata</taxon>
        <taxon>Appendicularia</taxon>
        <taxon>Copelata</taxon>
        <taxon>Oikopleuridae</taxon>
        <taxon>Oikopleura</taxon>
    </lineage>
</organism>
<evidence type="ECO:0000256" key="1">
    <source>
        <dbReference type="SAM" id="Phobius"/>
    </source>
</evidence>
<dbReference type="EMBL" id="OU015569">
    <property type="protein sequence ID" value="CAG5094214.1"/>
    <property type="molecule type" value="Genomic_DNA"/>
</dbReference>
<reference evidence="2 3" key="1">
    <citation type="submission" date="2021-04" db="EMBL/GenBank/DDBJ databases">
        <authorList>
            <person name="Bliznina A."/>
        </authorList>
    </citation>
    <scope>NUCLEOTIDE SEQUENCE [LARGE SCALE GENOMIC DNA]</scope>
</reference>
<gene>
    <name evidence="2" type="ORF">OKIOD_LOCUS4912</name>
</gene>
<proteinExistence type="predicted"/>
<sequence>MKQAPCSGSEQLYRPCLKTETAKAVTLEHESSWSWARQPVCRNLTGFYEERKELDRNMEEIFQRLSFWTSLEKSNRYLILKEVENALALFELHHQDQELALPKIEISRDQQTIDASSSIPAATLNPDTNSSSSNYYSTCSHQTVSWLYFIIACLLLFILFTGIDFHCPYQIV</sequence>
<evidence type="ECO:0000313" key="2">
    <source>
        <dbReference type="EMBL" id="CAG5094214.1"/>
    </source>
</evidence>